<evidence type="ECO:0000313" key="3">
    <source>
        <dbReference type="EMBL" id="OAA34944.1"/>
    </source>
</evidence>
<dbReference type="OrthoDB" id="294702at2759"/>
<dbReference type="InterPro" id="IPR029058">
    <property type="entry name" value="AB_hydrolase_fold"/>
</dbReference>
<evidence type="ECO:0000313" key="4">
    <source>
        <dbReference type="Proteomes" id="UP000243498"/>
    </source>
</evidence>
<dbReference type="AlphaFoldDB" id="A0A166WP63"/>
<reference evidence="3 4" key="1">
    <citation type="journal article" date="2016" name="Genome Biol. Evol.">
        <title>Divergent and convergent evolution of fungal pathogenicity.</title>
        <authorList>
            <person name="Shang Y."/>
            <person name="Xiao G."/>
            <person name="Zheng P."/>
            <person name="Cen K."/>
            <person name="Zhan S."/>
            <person name="Wang C."/>
        </authorList>
    </citation>
    <scope>NUCLEOTIDE SEQUENCE [LARGE SCALE GENOMIC DNA]</scope>
    <source>
        <strain evidence="3 4">RCEF 4871</strain>
    </source>
</reference>
<evidence type="ECO:0000256" key="1">
    <source>
        <dbReference type="SAM" id="MobiDB-lite"/>
    </source>
</evidence>
<dbReference type="Gene3D" id="3.40.50.1820">
    <property type="entry name" value="alpha/beta hydrolase"/>
    <property type="match status" value="1"/>
</dbReference>
<keyword evidence="4" id="KW-1185">Reference proteome</keyword>
<organism evidence="3 4">
    <name type="scientific">Metarhizium rileyi (strain RCEF 4871)</name>
    <name type="common">Nomuraea rileyi</name>
    <dbReference type="NCBI Taxonomy" id="1649241"/>
    <lineage>
        <taxon>Eukaryota</taxon>
        <taxon>Fungi</taxon>
        <taxon>Dikarya</taxon>
        <taxon>Ascomycota</taxon>
        <taxon>Pezizomycotina</taxon>
        <taxon>Sordariomycetes</taxon>
        <taxon>Hypocreomycetidae</taxon>
        <taxon>Hypocreales</taxon>
        <taxon>Clavicipitaceae</taxon>
        <taxon>Metarhizium</taxon>
    </lineage>
</organism>
<dbReference type="EMBL" id="AZHC01000046">
    <property type="protein sequence ID" value="OAA34944.1"/>
    <property type="molecule type" value="Genomic_DNA"/>
</dbReference>
<sequence length="290" mass="32282">MFFHGFPSSRLEATFIDATVRRQHLRVITPDRPGFGIFTPQTDRRITDWPADVSKLAAHLRLSRFAILGGSGGPYAVACANALPRETMSAIGLLASAPPWEAGTQHITATRKVIHGLSTNWPGVLCVTSDILVGAVRRAAYSSLGKSLVSRFLEKSSEAAASAEPDSRKSMHEEPEPEPEPSVDEQRDQLLRFLFEGFAQGSGAFVHEAMLLTHPWGIAFEDVAYDKIQIWHGTEDVNAPISMIRYLAKRLPSAELREFKDTHFSVVQHLDAILEELVPAEEKKRWCRRQ</sequence>
<feature type="domain" description="AB hydrolase-1" evidence="2">
    <location>
        <begin position="2"/>
        <end position="268"/>
    </location>
</feature>
<dbReference type="PANTHER" id="PTHR43433:SF10">
    <property type="entry name" value="AB HYDROLASE-1 DOMAIN-CONTAINING PROTEIN"/>
    <property type="match status" value="1"/>
</dbReference>
<dbReference type="Pfam" id="PF00561">
    <property type="entry name" value="Abhydrolase_1"/>
    <property type="match status" value="1"/>
</dbReference>
<feature type="region of interest" description="Disordered" evidence="1">
    <location>
        <begin position="159"/>
        <end position="185"/>
    </location>
</feature>
<dbReference type="SUPFAM" id="SSF53474">
    <property type="entry name" value="alpha/beta-Hydrolases"/>
    <property type="match status" value="1"/>
</dbReference>
<dbReference type="STRING" id="1081105.A0A166WP63"/>
<protein>
    <recommendedName>
        <fullName evidence="2">AB hydrolase-1 domain-containing protein</fullName>
    </recommendedName>
</protein>
<dbReference type="PANTHER" id="PTHR43433">
    <property type="entry name" value="HYDROLASE, ALPHA/BETA FOLD FAMILY PROTEIN"/>
    <property type="match status" value="1"/>
</dbReference>
<dbReference type="Proteomes" id="UP000243498">
    <property type="component" value="Unassembled WGS sequence"/>
</dbReference>
<dbReference type="InterPro" id="IPR050471">
    <property type="entry name" value="AB_hydrolase"/>
</dbReference>
<dbReference type="InterPro" id="IPR000073">
    <property type="entry name" value="AB_hydrolase_1"/>
</dbReference>
<proteinExistence type="predicted"/>
<gene>
    <name evidence="3" type="ORF">NOR_08184</name>
</gene>
<comment type="caution">
    <text evidence="3">The sequence shown here is derived from an EMBL/GenBank/DDBJ whole genome shotgun (WGS) entry which is preliminary data.</text>
</comment>
<evidence type="ECO:0000259" key="2">
    <source>
        <dbReference type="Pfam" id="PF00561"/>
    </source>
</evidence>
<feature type="compositionally biased region" description="Basic and acidic residues" evidence="1">
    <location>
        <begin position="165"/>
        <end position="174"/>
    </location>
</feature>
<name>A0A166WP63_METRR</name>
<dbReference type="OMA" id="PWIAGTQ"/>
<accession>A0A166WP63</accession>